<sequence>MVVEEMTGEQRRVHKQIVNKRRLKGRIQNL</sequence>
<protein>
    <submittedName>
        <fullName evidence="1">Uncharacterized protein</fullName>
    </submittedName>
</protein>
<reference evidence="1" key="2">
    <citation type="journal article" date="2015" name="Data Brief">
        <title>Shoot transcriptome of the giant reed, Arundo donax.</title>
        <authorList>
            <person name="Barrero R.A."/>
            <person name="Guerrero F.D."/>
            <person name="Moolhuijzen P."/>
            <person name="Goolsby J.A."/>
            <person name="Tidwell J."/>
            <person name="Bellgard S.E."/>
            <person name="Bellgard M.I."/>
        </authorList>
    </citation>
    <scope>NUCLEOTIDE SEQUENCE</scope>
    <source>
        <tissue evidence="1">Shoot tissue taken approximately 20 cm above the soil surface</tissue>
    </source>
</reference>
<proteinExistence type="predicted"/>
<reference evidence="1" key="1">
    <citation type="submission" date="2014-09" db="EMBL/GenBank/DDBJ databases">
        <authorList>
            <person name="Magalhaes I.L.F."/>
            <person name="Oliveira U."/>
            <person name="Santos F.R."/>
            <person name="Vidigal T.H.D.A."/>
            <person name="Brescovit A.D."/>
            <person name="Santos A.J."/>
        </authorList>
    </citation>
    <scope>NUCLEOTIDE SEQUENCE</scope>
    <source>
        <tissue evidence="1">Shoot tissue taken approximately 20 cm above the soil surface</tissue>
    </source>
</reference>
<evidence type="ECO:0000313" key="1">
    <source>
        <dbReference type="EMBL" id="JAD31365.1"/>
    </source>
</evidence>
<dbReference type="EMBL" id="GBRH01266530">
    <property type="protein sequence ID" value="JAD31365.1"/>
    <property type="molecule type" value="Transcribed_RNA"/>
</dbReference>
<dbReference type="AlphaFoldDB" id="A0A0A8Z3N4"/>
<accession>A0A0A8Z3N4</accession>
<name>A0A0A8Z3N4_ARUDO</name>
<organism evidence="1">
    <name type="scientific">Arundo donax</name>
    <name type="common">Giant reed</name>
    <name type="synonym">Donax arundinaceus</name>
    <dbReference type="NCBI Taxonomy" id="35708"/>
    <lineage>
        <taxon>Eukaryota</taxon>
        <taxon>Viridiplantae</taxon>
        <taxon>Streptophyta</taxon>
        <taxon>Embryophyta</taxon>
        <taxon>Tracheophyta</taxon>
        <taxon>Spermatophyta</taxon>
        <taxon>Magnoliopsida</taxon>
        <taxon>Liliopsida</taxon>
        <taxon>Poales</taxon>
        <taxon>Poaceae</taxon>
        <taxon>PACMAD clade</taxon>
        <taxon>Arundinoideae</taxon>
        <taxon>Arundineae</taxon>
        <taxon>Arundo</taxon>
    </lineage>
</organism>